<gene>
    <name evidence="3" type="ORF">SAMN05660841_02908</name>
</gene>
<dbReference type="Proteomes" id="UP000190150">
    <property type="component" value="Unassembled WGS sequence"/>
</dbReference>
<dbReference type="PANTHER" id="PTHR40446:SF2">
    <property type="entry name" value="N-ACETYLGLUCOSAMINE-1-PHOSPHODIESTER ALPHA-N-ACETYLGLUCOSAMINIDASE"/>
    <property type="match status" value="1"/>
</dbReference>
<accession>A0A1T5EZ93</accession>
<dbReference type="InterPro" id="IPR018711">
    <property type="entry name" value="NAGPA"/>
</dbReference>
<keyword evidence="4" id="KW-1185">Reference proteome</keyword>
<dbReference type="STRING" id="1513896.SAMN05660841_02908"/>
<keyword evidence="1" id="KW-0732">Signal</keyword>
<evidence type="ECO:0000313" key="3">
    <source>
        <dbReference type="EMBL" id="SKB89189.1"/>
    </source>
</evidence>
<protein>
    <recommendedName>
        <fullName evidence="2">Phosphodiester glycosidase domain-containing protein</fullName>
    </recommendedName>
</protein>
<evidence type="ECO:0000313" key="4">
    <source>
        <dbReference type="Proteomes" id="UP000190150"/>
    </source>
</evidence>
<evidence type="ECO:0000259" key="2">
    <source>
        <dbReference type="Pfam" id="PF09992"/>
    </source>
</evidence>
<dbReference type="Pfam" id="PF09992">
    <property type="entry name" value="NAGPA"/>
    <property type="match status" value="1"/>
</dbReference>
<reference evidence="4" key="1">
    <citation type="submission" date="2017-02" db="EMBL/GenBank/DDBJ databases">
        <authorList>
            <person name="Varghese N."/>
            <person name="Submissions S."/>
        </authorList>
    </citation>
    <scope>NUCLEOTIDE SEQUENCE [LARGE SCALE GENOMIC DNA]</scope>
    <source>
        <strain evidence="4">DSM 24091</strain>
    </source>
</reference>
<feature type="domain" description="Phosphodiester glycosidase" evidence="2">
    <location>
        <begin position="107"/>
        <end position="290"/>
    </location>
</feature>
<feature type="signal peptide" evidence="1">
    <location>
        <begin position="1"/>
        <end position="22"/>
    </location>
</feature>
<evidence type="ECO:0000256" key="1">
    <source>
        <dbReference type="SAM" id="SignalP"/>
    </source>
</evidence>
<dbReference type="RefSeq" id="WP_176141087.1">
    <property type="nucleotide sequence ID" value="NZ_FUZF01000013.1"/>
</dbReference>
<dbReference type="PROSITE" id="PS51257">
    <property type="entry name" value="PROKAR_LIPOPROTEIN"/>
    <property type="match status" value="1"/>
</dbReference>
<name>A0A1T5EZ93_9SPHI</name>
<organism evidence="3 4">
    <name type="scientific">Sphingobacterium nematocida</name>
    <dbReference type="NCBI Taxonomy" id="1513896"/>
    <lineage>
        <taxon>Bacteria</taxon>
        <taxon>Pseudomonadati</taxon>
        <taxon>Bacteroidota</taxon>
        <taxon>Sphingobacteriia</taxon>
        <taxon>Sphingobacteriales</taxon>
        <taxon>Sphingobacteriaceae</taxon>
        <taxon>Sphingobacterium</taxon>
    </lineage>
</organism>
<dbReference type="EMBL" id="FUZF01000013">
    <property type="protein sequence ID" value="SKB89189.1"/>
    <property type="molecule type" value="Genomic_DNA"/>
</dbReference>
<sequence>MKNKFLYSLMLLFLVFSCTEKGDGTQLPYDYSQVEKDNLKDLLAKADWKTKVVSDGVMWKYYQFPQIFESRQYLNVLEIDLTKGLKIEIPYVKSGFLKTSEAAVSKNALVAFNGSYFNTTTGGSTVFFKYEDQVINNTVSGFNAYRENGAIVLDNTGAPRIVGKPSTGWTALTVPVALAGGPLLMLDGKELTQLEVAFNTARHPRTAVGITADNKMIVVVVDGRSSQSQGLTIPQLSQLMAALGCTQALNLDGGGSSTAWVRGEGVVNFPSDNGKFDHEGERGVATVFTVK</sequence>
<dbReference type="AlphaFoldDB" id="A0A1T5EZ93"/>
<dbReference type="PANTHER" id="PTHR40446">
    <property type="entry name" value="N-ACETYLGLUCOSAMINE-1-PHOSPHODIESTER ALPHA-N-ACETYLGLUCOSAMINIDASE"/>
    <property type="match status" value="1"/>
</dbReference>
<proteinExistence type="predicted"/>
<feature type="chain" id="PRO_5013364102" description="Phosphodiester glycosidase domain-containing protein" evidence="1">
    <location>
        <begin position="23"/>
        <end position="291"/>
    </location>
</feature>